<evidence type="ECO:0000313" key="2">
    <source>
        <dbReference type="Proteomes" id="UP001566132"/>
    </source>
</evidence>
<name>A0ABD1F3M7_HYPHA</name>
<keyword evidence="2" id="KW-1185">Reference proteome</keyword>
<comment type="caution">
    <text evidence="1">The sequence shown here is derived from an EMBL/GenBank/DDBJ whole genome shotgun (WGS) entry which is preliminary data.</text>
</comment>
<proteinExistence type="predicted"/>
<dbReference type="EMBL" id="JBDJPC010000003">
    <property type="protein sequence ID" value="KAL1509853.1"/>
    <property type="molecule type" value="Genomic_DNA"/>
</dbReference>
<accession>A0ABD1F3M7</accession>
<dbReference type="Proteomes" id="UP001566132">
    <property type="component" value="Unassembled WGS sequence"/>
</dbReference>
<organism evidence="1 2">
    <name type="scientific">Hypothenemus hampei</name>
    <name type="common">Coffee berry borer</name>
    <dbReference type="NCBI Taxonomy" id="57062"/>
    <lineage>
        <taxon>Eukaryota</taxon>
        <taxon>Metazoa</taxon>
        <taxon>Ecdysozoa</taxon>
        <taxon>Arthropoda</taxon>
        <taxon>Hexapoda</taxon>
        <taxon>Insecta</taxon>
        <taxon>Pterygota</taxon>
        <taxon>Neoptera</taxon>
        <taxon>Endopterygota</taxon>
        <taxon>Coleoptera</taxon>
        <taxon>Polyphaga</taxon>
        <taxon>Cucujiformia</taxon>
        <taxon>Curculionidae</taxon>
        <taxon>Scolytinae</taxon>
        <taxon>Hypothenemus</taxon>
    </lineage>
</organism>
<dbReference type="AlphaFoldDB" id="A0ABD1F3M7"/>
<protein>
    <submittedName>
        <fullName evidence="1">Uncharacterized protein</fullName>
    </submittedName>
</protein>
<sequence>MSTQFLHTSLGSPQNGRRTAYNGFCISTNIFSSSIIFAAENICADTKTIRSGTSSILRRAQTCVIKGKIYKRKTDRQRWSKEAMTATRKEVEMGASTNTASQKDHLSEATLQHYARKYSEENLPISARRFRFTFTDEQLENLYIDILMIP</sequence>
<evidence type="ECO:0000313" key="1">
    <source>
        <dbReference type="EMBL" id="KAL1509853.1"/>
    </source>
</evidence>
<gene>
    <name evidence="1" type="ORF">ABEB36_004528</name>
</gene>
<reference evidence="1 2" key="1">
    <citation type="submission" date="2024-05" db="EMBL/GenBank/DDBJ databases">
        <title>Genetic variation in Jamaican populations of the coffee berry borer (Hypothenemus hampei).</title>
        <authorList>
            <person name="Errbii M."/>
            <person name="Myrie A."/>
        </authorList>
    </citation>
    <scope>NUCLEOTIDE SEQUENCE [LARGE SCALE GENOMIC DNA]</scope>
    <source>
        <strain evidence="1">JA-Hopewell-2020-01-JO</strain>
        <tissue evidence="1">Whole body</tissue>
    </source>
</reference>